<dbReference type="CDD" id="cd06439">
    <property type="entry name" value="CESA_like_1"/>
    <property type="match status" value="1"/>
</dbReference>
<evidence type="ECO:0000313" key="5">
    <source>
        <dbReference type="EMBL" id="OIR12122.1"/>
    </source>
</evidence>
<dbReference type="PANTHER" id="PTHR43630:SF1">
    <property type="entry name" value="POLY-BETA-1,6-N-ACETYL-D-GLUCOSAMINE SYNTHASE"/>
    <property type="match status" value="1"/>
</dbReference>
<proteinExistence type="predicted"/>
<evidence type="ECO:0000256" key="2">
    <source>
        <dbReference type="ARBA" id="ARBA00022679"/>
    </source>
</evidence>
<evidence type="ECO:0000256" key="1">
    <source>
        <dbReference type="ARBA" id="ARBA00022676"/>
    </source>
</evidence>
<dbReference type="Gene3D" id="3.90.550.10">
    <property type="entry name" value="Spore Coat Polysaccharide Biosynthesis Protein SpsA, Chain A"/>
    <property type="match status" value="1"/>
</dbReference>
<dbReference type="EC" id="2.4.1.-" evidence="5"/>
<feature type="transmembrane region" description="Helical" evidence="3">
    <location>
        <begin position="293"/>
        <end position="314"/>
    </location>
</feature>
<dbReference type="SUPFAM" id="SSF53448">
    <property type="entry name" value="Nucleotide-diphospho-sugar transferases"/>
    <property type="match status" value="1"/>
</dbReference>
<dbReference type="EMBL" id="MLJW01000018">
    <property type="protein sequence ID" value="OIR12122.1"/>
    <property type="molecule type" value="Genomic_DNA"/>
</dbReference>
<dbReference type="InterPro" id="IPR029044">
    <property type="entry name" value="Nucleotide-diphossugar_trans"/>
</dbReference>
<evidence type="ECO:0000259" key="4">
    <source>
        <dbReference type="Pfam" id="PF00535"/>
    </source>
</evidence>
<keyword evidence="2 5" id="KW-0808">Transferase</keyword>
<feature type="transmembrane region" description="Helical" evidence="3">
    <location>
        <begin position="320"/>
        <end position="342"/>
    </location>
</feature>
<comment type="caution">
    <text evidence="5">The sequence shown here is derived from an EMBL/GenBank/DDBJ whole genome shotgun (WGS) entry which is preliminary data.</text>
</comment>
<protein>
    <submittedName>
        <fullName evidence="5">Poly-beta-1,6-N-acetyl-D-glucosamine synthase</fullName>
        <ecNumber evidence="5">2.4.1.-</ecNumber>
    </submittedName>
</protein>
<organism evidence="5">
    <name type="scientific">mine drainage metagenome</name>
    <dbReference type="NCBI Taxonomy" id="410659"/>
    <lineage>
        <taxon>unclassified sequences</taxon>
        <taxon>metagenomes</taxon>
        <taxon>ecological metagenomes</taxon>
    </lineage>
</organism>
<keyword evidence="3" id="KW-1133">Transmembrane helix</keyword>
<keyword evidence="3" id="KW-0812">Transmembrane</keyword>
<gene>
    <name evidence="5" type="primary">pgaC_3</name>
    <name evidence="5" type="ORF">GALL_63730</name>
</gene>
<accession>A0A1J5SUB3</accession>
<keyword evidence="3" id="KW-0472">Membrane</keyword>
<evidence type="ECO:0000256" key="3">
    <source>
        <dbReference type="SAM" id="Phobius"/>
    </source>
</evidence>
<name>A0A1J5SUB3_9ZZZZ</name>
<reference evidence="5" key="1">
    <citation type="submission" date="2016-10" db="EMBL/GenBank/DDBJ databases">
        <title>Sequence of Gallionella enrichment culture.</title>
        <authorList>
            <person name="Poehlein A."/>
            <person name="Muehling M."/>
            <person name="Daniel R."/>
        </authorList>
    </citation>
    <scope>NUCLEOTIDE SEQUENCE</scope>
</reference>
<dbReference type="Pfam" id="PF00535">
    <property type="entry name" value="Glycos_transf_2"/>
    <property type="match status" value="1"/>
</dbReference>
<dbReference type="AlphaFoldDB" id="A0A1J5SUB3"/>
<dbReference type="InterPro" id="IPR001173">
    <property type="entry name" value="Glyco_trans_2-like"/>
</dbReference>
<feature type="domain" description="Glycosyltransferase 2-like" evidence="4">
    <location>
        <begin position="50"/>
        <end position="199"/>
    </location>
</feature>
<keyword evidence="1 5" id="KW-0328">Glycosyltransferase</keyword>
<dbReference type="PANTHER" id="PTHR43630">
    <property type="entry name" value="POLY-BETA-1,6-N-ACETYL-D-GLUCOSAMINE SYNTHASE"/>
    <property type="match status" value="1"/>
</dbReference>
<feature type="transmembrane region" description="Helical" evidence="3">
    <location>
        <begin position="354"/>
        <end position="373"/>
    </location>
</feature>
<sequence>MKLILWISLFIIFYTYVGYGIVLFFLIKLKRIFIKNKNIDEVHFTPSLTLVVAAYNEEKIIEEKIHNTLSLHYPEDKFKIIFVTDGSTDGTDAIIAKYPQIKLMHQDGRSGKIAAVHRAMLEVDSDIVVFTDANTFLNKEALLKLSRHYANPKVGAVSGEKRVHIEESSDATAGEGFYWKYESKLKKWDYELYSVVGAAGELFSVRTALYVPVEPDTLLDDFMISMKIAMRGYKIAYDPDAYAMESSSENLKEELKRKVRIAAGGIQSTIRTSKLFNPFFMPLLSFQYISHRVLRWTITPILMIFVFFLNIYIVTQTTEILYKLLMLAQIAFYASAILGWLLESRQVRIKILFIPYYFVFMNYAMILGMFRYFNSGQSVLWDKAKRK</sequence>
<dbReference type="GO" id="GO:0016757">
    <property type="term" value="F:glycosyltransferase activity"/>
    <property type="evidence" value="ECO:0007669"/>
    <property type="project" value="UniProtKB-KW"/>
</dbReference>
<feature type="transmembrane region" description="Helical" evidence="3">
    <location>
        <begin position="6"/>
        <end position="27"/>
    </location>
</feature>